<dbReference type="InterPro" id="IPR012878">
    <property type="entry name" value="Beta-AFase-like_GH127_cat"/>
</dbReference>
<keyword evidence="2" id="KW-0378">Hydrolase</keyword>
<dbReference type="RefSeq" id="WP_194100465.1">
    <property type="nucleotide sequence ID" value="NZ_QWDN01001148.1"/>
</dbReference>
<accession>A0A4Y7U2C6</accession>
<dbReference type="EMBL" id="QWDN01001148">
    <property type="protein sequence ID" value="TEB40573.1"/>
    <property type="molecule type" value="Genomic_DNA"/>
</dbReference>
<gene>
    <name evidence="2" type="ORF">D0809_29925</name>
</gene>
<dbReference type="Pfam" id="PF07944">
    <property type="entry name" value="Beta-AFase-like_GH127_cat"/>
    <property type="match status" value="1"/>
</dbReference>
<dbReference type="InterPro" id="IPR049174">
    <property type="entry name" value="Beta-AFase-like"/>
</dbReference>
<feature type="non-terminal residue" evidence="2">
    <location>
        <position position="1"/>
    </location>
</feature>
<dbReference type="AlphaFoldDB" id="A0A4Y7U2C6"/>
<evidence type="ECO:0000259" key="1">
    <source>
        <dbReference type="Pfam" id="PF07944"/>
    </source>
</evidence>
<comment type="caution">
    <text evidence="2">The sequence shown here is derived from an EMBL/GenBank/DDBJ whole genome shotgun (WGS) entry which is preliminary data.</text>
</comment>
<dbReference type="Proteomes" id="UP000298340">
    <property type="component" value="Unassembled WGS sequence"/>
</dbReference>
<name>A0A4Y7U2C6_9FLAO</name>
<proteinExistence type="predicted"/>
<dbReference type="GO" id="GO:0016787">
    <property type="term" value="F:hydrolase activity"/>
    <property type="evidence" value="ECO:0007669"/>
    <property type="project" value="UniProtKB-KW"/>
</dbReference>
<feature type="domain" description="Non-reducing end beta-L-arabinofuranosidase-like GH127 catalytic" evidence="1">
    <location>
        <begin position="1"/>
        <end position="98"/>
    </location>
</feature>
<dbReference type="PANTHER" id="PTHR43465">
    <property type="entry name" value="DUF1680 DOMAIN PROTEIN (AFU_ORTHOLOGUE AFUA_1G08910)"/>
    <property type="match status" value="1"/>
</dbReference>
<protein>
    <submittedName>
        <fullName evidence="2">Glycoside hydrolase family 127 protein</fullName>
    </submittedName>
</protein>
<dbReference type="PANTHER" id="PTHR43465:SF1">
    <property type="entry name" value="NON-REDUCING END BETA-L-ARABINOFURANOSIDASE"/>
    <property type="match status" value="1"/>
</dbReference>
<organism evidence="2 3">
    <name type="scientific">Flavobacterium circumlabens</name>
    <dbReference type="NCBI Taxonomy" id="2133765"/>
    <lineage>
        <taxon>Bacteria</taxon>
        <taxon>Pseudomonadati</taxon>
        <taxon>Bacteroidota</taxon>
        <taxon>Flavobacteriia</taxon>
        <taxon>Flavobacteriales</taxon>
        <taxon>Flavobacteriaceae</taxon>
        <taxon>Flavobacterium</taxon>
    </lineage>
</organism>
<sequence>PNATAHTETCANIGNVLWNWRMLQITADAKYADIVELTLYNSVLSGIDLEGEKFCYNNPLNVSDNLPFEQRWGNEREGYIKLSNCCAPNVTRTIAEVANYA</sequence>
<evidence type="ECO:0000313" key="3">
    <source>
        <dbReference type="Proteomes" id="UP000298340"/>
    </source>
</evidence>
<reference evidence="2 3" key="1">
    <citation type="journal article" date="2018" name="Syst. Appl. Microbiol.">
        <title>Flavobacterium circumlabens sp. nov. and Flavobacterium cupreum sp. nov., two psychrotrophic species isolated from Antarctic environmental samples.</title>
        <authorList>
            <person name="Kralova S."/>
            <person name="Busse H.J."/>
            <person name="Svec P."/>
            <person name="Maslanova I."/>
            <person name="Stankova E."/>
            <person name="Bartak M."/>
            <person name="Sedlacek I."/>
        </authorList>
    </citation>
    <scope>NUCLEOTIDE SEQUENCE [LARGE SCALE GENOMIC DNA]</scope>
    <source>
        <strain evidence="2 3">CCM 8828</strain>
    </source>
</reference>
<evidence type="ECO:0000313" key="2">
    <source>
        <dbReference type="EMBL" id="TEB40573.1"/>
    </source>
</evidence>
<feature type="non-terminal residue" evidence="2">
    <location>
        <position position="101"/>
    </location>
</feature>